<evidence type="ECO:0000256" key="2">
    <source>
        <dbReference type="ARBA" id="ARBA00023015"/>
    </source>
</evidence>
<evidence type="ECO:0000256" key="5">
    <source>
        <dbReference type="PROSITE-ProRule" id="PRU01091"/>
    </source>
</evidence>
<keyword evidence="8" id="KW-1185">Reference proteome</keyword>
<reference evidence="7 8" key="1">
    <citation type="submission" date="2016-10" db="EMBL/GenBank/DDBJ databases">
        <authorList>
            <person name="de Groot N.N."/>
        </authorList>
    </citation>
    <scope>NUCLEOTIDE SEQUENCE [LARGE SCALE GENOMIC DNA]</scope>
    <source>
        <strain evidence="7 8">DSM 43019</strain>
    </source>
</reference>
<dbReference type="Pfam" id="PF03704">
    <property type="entry name" value="BTAD"/>
    <property type="match status" value="1"/>
</dbReference>
<evidence type="ECO:0000256" key="4">
    <source>
        <dbReference type="ARBA" id="ARBA00023163"/>
    </source>
</evidence>
<dbReference type="PANTHER" id="PTHR35807:SF1">
    <property type="entry name" value="TRANSCRIPTIONAL REGULATOR REDD"/>
    <property type="match status" value="1"/>
</dbReference>
<organism evidence="7 8">
    <name type="scientific">Actinoplanes philippinensis</name>
    <dbReference type="NCBI Taxonomy" id="35752"/>
    <lineage>
        <taxon>Bacteria</taxon>
        <taxon>Bacillati</taxon>
        <taxon>Actinomycetota</taxon>
        <taxon>Actinomycetes</taxon>
        <taxon>Micromonosporales</taxon>
        <taxon>Micromonosporaceae</taxon>
        <taxon>Actinoplanes</taxon>
    </lineage>
</organism>
<proteinExistence type="inferred from homology"/>
<sequence length="1056" mass="113611">MDASSPARHDGLRLQILGPLRIWRDGAELDPGPPQQAYLLALLLVRAGRPVSATELIDLIWADDVPPSALNILQKYVGSLRRLLEPWLEPRETGSYLQRRGAFYLFTAGPHVLDVVRFRQLAEAARTDDRPDVALDQYVQALRLWHGPSGDGAGRRPDAGFEALDLEYLGAAVAAAELAVTQGRAEQVLPALMRAAEMAPLDELVQAALVVNLHTAGRPAAALTVFQRARSRLAEELGIEPGPALRSAHERLLGRPSVADTGGSTPEPPVDRLVGRTRELADLRQIMDTTFAGGSGLVIVEGEPGVGKTRLLLQADAEMAARGGLVAWGRCAESAGAPSMWPWIQVITTLLRRLPAGSRRPWHTGELGRLVGSPAEVTETPVLPDSGARFRLFEQAVALIAEVSARQPALLLVDDLQWADIASLDLLGHLAARLPRGAAVIGTLRDRAPLAGPAVARTLAALSRRPGMRRIHLSGFSQAEVAELIRHETGQQPDAMAAHRIHARTGGNAFFVRELARHLRAGGRPAGAALDAGVPETVLDVVRDRVTDLGDVAIDLLRTAALIGQDIDLALLASAAGVDVQACLDRLGRLHALGLVEPVAGDPYSFRFTHDLLRESVTATTPPAQTPGLHLRIAEAIEATTSDDSAMVERLAHHRWAAGPLAEPAHTGRALLEAGRCAASKSALEAATGHLRLAAQVARDAGLADLELSALSLFIAVDGMRAGYVGSALDLLERAEELARELGRERDAADFLFSRWAAFSQGIQLERAGRLARRLLDQGENSADPTVRAYGRHAWGIHNWDIGNIAESYRYLSLSVPPMRTGTIRREQAPLRHDLQLLSPVMLGLMTALHGDVDGAREQLDAVEDAAGDDPYAITVWSAFSVTVAALAGDPVWARRAAQRGIAQDPEFSFVFLGSYQRLALHWARAMSEPGGDLDAAAAAERLIAAALLDPPRSGLATWYGLLGEMWLRAGRLNDAAEALDRADRFVSVHGQRYAEGFLLVLRAMLMRARGLPPAVVRAALERARVLSEDRGAHLFARRAEQMLRSDPPGTRPDGP</sequence>
<dbReference type="GO" id="GO:0003677">
    <property type="term" value="F:DNA binding"/>
    <property type="evidence" value="ECO:0007669"/>
    <property type="project" value="UniProtKB-UniRule"/>
</dbReference>
<dbReference type="SUPFAM" id="SSF48452">
    <property type="entry name" value="TPR-like"/>
    <property type="match status" value="1"/>
</dbReference>
<dbReference type="SMART" id="SM00862">
    <property type="entry name" value="Trans_reg_C"/>
    <property type="match status" value="1"/>
</dbReference>
<dbReference type="Gene3D" id="1.25.40.10">
    <property type="entry name" value="Tetratricopeptide repeat domain"/>
    <property type="match status" value="1"/>
</dbReference>
<dbReference type="OrthoDB" id="134712at2"/>
<dbReference type="SUPFAM" id="SSF52540">
    <property type="entry name" value="P-loop containing nucleoside triphosphate hydrolases"/>
    <property type="match status" value="1"/>
</dbReference>
<dbReference type="Gene3D" id="3.40.50.300">
    <property type="entry name" value="P-loop containing nucleotide triphosphate hydrolases"/>
    <property type="match status" value="1"/>
</dbReference>
<dbReference type="InterPro" id="IPR011990">
    <property type="entry name" value="TPR-like_helical_dom_sf"/>
</dbReference>
<dbReference type="CDD" id="cd15831">
    <property type="entry name" value="BTAD"/>
    <property type="match status" value="1"/>
</dbReference>
<dbReference type="PANTHER" id="PTHR35807">
    <property type="entry name" value="TRANSCRIPTIONAL REGULATOR REDD-RELATED"/>
    <property type="match status" value="1"/>
</dbReference>
<dbReference type="Gene3D" id="1.10.10.10">
    <property type="entry name" value="Winged helix-like DNA-binding domain superfamily/Winged helix DNA-binding domain"/>
    <property type="match status" value="1"/>
</dbReference>
<dbReference type="Pfam" id="PF00486">
    <property type="entry name" value="Trans_reg_C"/>
    <property type="match status" value="1"/>
</dbReference>
<dbReference type="InterPro" id="IPR041664">
    <property type="entry name" value="AAA_16"/>
</dbReference>
<dbReference type="AlphaFoldDB" id="A0A1I2IEI3"/>
<feature type="DNA-binding region" description="OmpR/PhoB-type" evidence="5">
    <location>
        <begin position="4"/>
        <end position="108"/>
    </location>
</feature>
<dbReference type="InterPro" id="IPR027417">
    <property type="entry name" value="P-loop_NTPase"/>
</dbReference>
<dbReference type="InterPro" id="IPR051677">
    <property type="entry name" value="AfsR-DnrI-RedD_regulator"/>
</dbReference>
<dbReference type="SMART" id="SM01043">
    <property type="entry name" value="BTAD"/>
    <property type="match status" value="1"/>
</dbReference>
<dbReference type="Pfam" id="PF13191">
    <property type="entry name" value="AAA_16"/>
    <property type="match status" value="1"/>
</dbReference>
<evidence type="ECO:0000256" key="1">
    <source>
        <dbReference type="ARBA" id="ARBA00005820"/>
    </source>
</evidence>
<evidence type="ECO:0000313" key="7">
    <source>
        <dbReference type="EMBL" id="SFF38951.1"/>
    </source>
</evidence>
<dbReference type="STRING" id="35752.SAMN05421541_109468"/>
<keyword evidence="3 5" id="KW-0238">DNA-binding</keyword>
<name>A0A1I2IEI3_9ACTN</name>
<dbReference type="EMBL" id="FONV01000009">
    <property type="protein sequence ID" value="SFF38951.1"/>
    <property type="molecule type" value="Genomic_DNA"/>
</dbReference>
<dbReference type="SUPFAM" id="SSF46894">
    <property type="entry name" value="C-terminal effector domain of the bipartite response regulators"/>
    <property type="match status" value="1"/>
</dbReference>
<dbReference type="InterPro" id="IPR001867">
    <property type="entry name" value="OmpR/PhoB-type_DNA-bd"/>
</dbReference>
<evidence type="ECO:0000256" key="3">
    <source>
        <dbReference type="ARBA" id="ARBA00023125"/>
    </source>
</evidence>
<accession>A0A1I2IEI3</accession>
<dbReference type="RefSeq" id="WP_093618336.1">
    <property type="nucleotide sequence ID" value="NZ_BOMT01000052.1"/>
</dbReference>
<gene>
    <name evidence="7" type="ORF">SAMN05421541_109468</name>
</gene>
<comment type="similarity">
    <text evidence="1">Belongs to the AfsR/DnrI/RedD regulatory family.</text>
</comment>
<dbReference type="GO" id="GO:0006355">
    <property type="term" value="P:regulation of DNA-templated transcription"/>
    <property type="evidence" value="ECO:0007669"/>
    <property type="project" value="InterPro"/>
</dbReference>
<keyword evidence="4" id="KW-0804">Transcription</keyword>
<dbReference type="InterPro" id="IPR016032">
    <property type="entry name" value="Sig_transdc_resp-reg_C-effctor"/>
</dbReference>
<dbReference type="InterPro" id="IPR005158">
    <property type="entry name" value="BTAD"/>
</dbReference>
<evidence type="ECO:0000259" key="6">
    <source>
        <dbReference type="PROSITE" id="PS51755"/>
    </source>
</evidence>
<protein>
    <submittedName>
        <fullName evidence="7">Transcriptional regulatory protein, C terminal</fullName>
    </submittedName>
</protein>
<keyword evidence="2" id="KW-0805">Transcription regulation</keyword>
<dbReference type="PROSITE" id="PS51755">
    <property type="entry name" value="OMPR_PHOB"/>
    <property type="match status" value="1"/>
</dbReference>
<evidence type="ECO:0000313" key="8">
    <source>
        <dbReference type="Proteomes" id="UP000199645"/>
    </source>
</evidence>
<dbReference type="GO" id="GO:0000160">
    <property type="term" value="P:phosphorelay signal transduction system"/>
    <property type="evidence" value="ECO:0007669"/>
    <property type="project" value="InterPro"/>
</dbReference>
<dbReference type="InterPro" id="IPR036388">
    <property type="entry name" value="WH-like_DNA-bd_sf"/>
</dbReference>
<feature type="domain" description="OmpR/PhoB-type" evidence="6">
    <location>
        <begin position="4"/>
        <end position="108"/>
    </location>
</feature>
<dbReference type="Proteomes" id="UP000199645">
    <property type="component" value="Unassembled WGS sequence"/>
</dbReference>